<dbReference type="InterPro" id="IPR001083">
    <property type="entry name" value="Cu_fist_DNA-bd_dom"/>
</dbReference>
<evidence type="ECO:0000256" key="4">
    <source>
        <dbReference type="ARBA" id="ARBA00023008"/>
    </source>
</evidence>
<dbReference type="OrthoDB" id="5600085at2759"/>
<dbReference type="PANTHER" id="PTHR28088:SF5">
    <property type="entry name" value="TRANSCRIPTIONAL ACTIVATOR HAA1-RELATED"/>
    <property type="match status" value="1"/>
</dbReference>
<dbReference type="GO" id="GO:0005507">
    <property type="term" value="F:copper ion binding"/>
    <property type="evidence" value="ECO:0007669"/>
    <property type="project" value="InterPro"/>
</dbReference>
<dbReference type="VEuPathDB" id="FungiDB:PNEG_03384"/>
<organism evidence="9 10">
    <name type="scientific">Pneumocystis murina (strain B123)</name>
    <name type="common">Mouse pneumocystis pneumonia agent</name>
    <name type="synonym">Pneumocystis carinii f. sp. muris</name>
    <dbReference type="NCBI Taxonomy" id="1069680"/>
    <lineage>
        <taxon>Eukaryota</taxon>
        <taxon>Fungi</taxon>
        <taxon>Dikarya</taxon>
        <taxon>Ascomycota</taxon>
        <taxon>Taphrinomycotina</taxon>
        <taxon>Pneumocystomycetes</taxon>
        <taxon>Pneumocystaceae</taxon>
        <taxon>Pneumocystis</taxon>
    </lineage>
</organism>
<dbReference type="GO" id="GO:0005634">
    <property type="term" value="C:nucleus"/>
    <property type="evidence" value="ECO:0007669"/>
    <property type="project" value="UniProtKB-SubCell"/>
</dbReference>
<protein>
    <recommendedName>
        <fullName evidence="8">Copper-fist domain-containing protein</fullName>
    </recommendedName>
</protein>
<dbReference type="InterPro" id="IPR051763">
    <property type="entry name" value="Copper_Homeo_Regul"/>
</dbReference>
<dbReference type="PANTHER" id="PTHR28088">
    <property type="entry name" value="TRANSCRIPTIONAL ACTIVATOR HAA1-RELATED"/>
    <property type="match status" value="1"/>
</dbReference>
<dbReference type="GO" id="GO:0000978">
    <property type="term" value="F:RNA polymerase II cis-regulatory region sequence-specific DNA binding"/>
    <property type="evidence" value="ECO:0007669"/>
    <property type="project" value="TreeGrafter"/>
</dbReference>
<dbReference type="HOGENOM" id="CLU_769690_0_0_1"/>
<dbReference type="SMART" id="SM00412">
    <property type="entry name" value="Cu_FIST"/>
    <property type="match status" value="1"/>
</dbReference>
<dbReference type="STRING" id="1069680.M7P2Y9"/>
<dbReference type="GeneID" id="19897071"/>
<keyword evidence="7" id="KW-0539">Nucleus</keyword>
<dbReference type="GO" id="GO:0006879">
    <property type="term" value="P:intracellular iron ion homeostasis"/>
    <property type="evidence" value="ECO:0007669"/>
    <property type="project" value="TreeGrafter"/>
</dbReference>
<dbReference type="SUPFAM" id="SSF57879">
    <property type="entry name" value="Zinc domain conserved in yeast copper-regulated transcription factors"/>
    <property type="match status" value="1"/>
</dbReference>
<reference evidence="10" key="1">
    <citation type="journal article" date="2016" name="Nat. Commun.">
        <title>Genome analysis of three Pneumocystis species reveals adaptation mechanisms to life exclusively in mammalian hosts.</title>
        <authorList>
            <person name="Ma L."/>
            <person name="Chen Z."/>
            <person name="Huang D.W."/>
            <person name="Kutty G."/>
            <person name="Ishihara M."/>
            <person name="Wang H."/>
            <person name="Abouelleil A."/>
            <person name="Bishop L."/>
            <person name="Davey E."/>
            <person name="Deng R."/>
            <person name="Deng X."/>
            <person name="Fan L."/>
            <person name="Fantoni G."/>
            <person name="Fitzgerald M."/>
            <person name="Gogineni E."/>
            <person name="Goldberg J.M."/>
            <person name="Handley G."/>
            <person name="Hu X."/>
            <person name="Huber C."/>
            <person name="Jiao X."/>
            <person name="Jones K."/>
            <person name="Levin J.Z."/>
            <person name="Liu Y."/>
            <person name="Macdonald P."/>
            <person name="Melnikov A."/>
            <person name="Raley C."/>
            <person name="Sassi M."/>
            <person name="Sherman B.T."/>
            <person name="Song X."/>
            <person name="Sykes S."/>
            <person name="Tran B."/>
            <person name="Walsh L."/>
            <person name="Xia Y."/>
            <person name="Yang J."/>
            <person name="Young S."/>
            <person name="Zeng Q."/>
            <person name="Zheng X."/>
            <person name="Stephens R."/>
            <person name="Nusbaum C."/>
            <person name="Birren B.W."/>
            <person name="Azadi P."/>
            <person name="Lempicki R.A."/>
            <person name="Cuomo C.A."/>
            <person name="Kovacs J.A."/>
        </authorList>
    </citation>
    <scope>NUCLEOTIDE SEQUENCE [LARGE SCALE GENOMIC DNA]</scope>
    <source>
        <strain evidence="10">B123</strain>
    </source>
</reference>
<evidence type="ECO:0000259" key="8">
    <source>
        <dbReference type="PROSITE" id="PS50073"/>
    </source>
</evidence>
<dbReference type="RefSeq" id="XP_007875468.1">
    <property type="nucleotide sequence ID" value="XM_007877277.1"/>
</dbReference>
<feature type="domain" description="Copper-fist" evidence="8">
    <location>
        <begin position="1"/>
        <end position="40"/>
    </location>
</feature>
<keyword evidence="3" id="KW-0862">Zinc</keyword>
<dbReference type="PRINTS" id="PR00617">
    <property type="entry name" value="COPPERFIST"/>
</dbReference>
<dbReference type="GO" id="GO:0045944">
    <property type="term" value="P:positive regulation of transcription by RNA polymerase II"/>
    <property type="evidence" value="ECO:0007669"/>
    <property type="project" value="TreeGrafter"/>
</dbReference>
<gene>
    <name evidence="9" type="ORF">PNEG_03384</name>
</gene>
<accession>M7P2Y9</accession>
<dbReference type="Pfam" id="PF00649">
    <property type="entry name" value="Copper-fist"/>
    <property type="match status" value="1"/>
</dbReference>
<dbReference type="SMART" id="SM01090">
    <property type="entry name" value="Copper-fist"/>
    <property type="match status" value="1"/>
</dbReference>
<sequence>MVYINDIKYACSSCIRGHRSSLCDHENRQLFEIKRKGRPVSQCVQMPSERTKKTSRTRCVCNQGLEKSFVSLDVQKMSLKTPKKNKKKVLPMIKNEKEFCGIEKDEEVRDSVQIYSFPTDFNTLNNSLQWIHLSDKSQTSNNMDIKVQDTRLESNGLYDFDSVFCPQSLGSKSESTEMIYNCPQYLGNCLYPLAIEKTDSNFVSIPDQMSFYQTCGKSAYSHFDSLPIYPYMASGVSIDSQVFASEFLGSDQYSKMQNNDDTKILELHTDPQIMISNDFQNFNSGILDVSYPYLLSEVRFDYLSDSTCKCSNCHINADNIPQDVSQTMPMDEKLLSGLYTSPEGKFLNIMSDLNIYTNDF</sequence>
<dbReference type="EMBL" id="AFWA02000017">
    <property type="protein sequence ID" value="EMR08215.1"/>
    <property type="molecule type" value="Genomic_DNA"/>
</dbReference>
<dbReference type="GO" id="GO:0000981">
    <property type="term" value="F:DNA-binding transcription factor activity, RNA polymerase II-specific"/>
    <property type="evidence" value="ECO:0007669"/>
    <property type="project" value="TreeGrafter"/>
</dbReference>
<dbReference type="FunFam" id="3.90.430.10:FF:000001">
    <property type="entry name" value="Copper fist DNA-binding protein"/>
    <property type="match status" value="1"/>
</dbReference>
<dbReference type="Proteomes" id="UP000011958">
    <property type="component" value="Unassembled WGS sequence"/>
</dbReference>
<dbReference type="GO" id="GO:0006878">
    <property type="term" value="P:intracellular copper ion homeostasis"/>
    <property type="evidence" value="ECO:0007669"/>
    <property type="project" value="TreeGrafter"/>
</dbReference>
<dbReference type="InterPro" id="IPR036395">
    <property type="entry name" value="Cu_fist_DNA-bd_dom_sf"/>
</dbReference>
<evidence type="ECO:0000256" key="5">
    <source>
        <dbReference type="ARBA" id="ARBA00023015"/>
    </source>
</evidence>
<dbReference type="Gene3D" id="3.90.430.10">
    <property type="entry name" value="Copper fist DNA-binding domain"/>
    <property type="match status" value="1"/>
</dbReference>
<keyword evidence="2" id="KW-0479">Metal-binding</keyword>
<evidence type="ECO:0000256" key="2">
    <source>
        <dbReference type="ARBA" id="ARBA00022723"/>
    </source>
</evidence>
<name>M7P2Y9_PNEMU</name>
<keyword evidence="4" id="KW-0186">Copper</keyword>
<evidence type="ECO:0000256" key="1">
    <source>
        <dbReference type="ARBA" id="ARBA00004123"/>
    </source>
</evidence>
<dbReference type="AlphaFoldDB" id="M7P2Y9"/>
<evidence type="ECO:0000256" key="7">
    <source>
        <dbReference type="ARBA" id="ARBA00023242"/>
    </source>
</evidence>
<dbReference type="eggNOG" id="ENOG502S7CA">
    <property type="taxonomic scope" value="Eukaryota"/>
</dbReference>
<keyword evidence="10" id="KW-1185">Reference proteome</keyword>
<evidence type="ECO:0000256" key="3">
    <source>
        <dbReference type="ARBA" id="ARBA00022833"/>
    </source>
</evidence>
<evidence type="ECO:0000313" key="10">
    <source>
        <dbReference type="Proteomes" id="UP000011958"/>
    </source>
</evidence>
<comment type="subcellular location">
    <subcellularLocation>
        <location evidence="1">Nucleus</location>
    </subcellularLocation>
</comment>
<evidence type="ECO:0000313" key="9">
    <source>
        <dbReference type="EMBL" id="EMR08215.1"/>
    </source>
</evidence>
<proteinExistence type="predicted"/>
<comment type="caution">
    <text evidence="9">The sequence shown here is derived from an EMBL/GenBank/DDBJ whole genome shotgun (WGS) entry which is preliminary data.</text>
</comment>
<evidence type="ECO:0000256" key="6">
    <source>
        <dbReference type="ARBA" id="ARBA00023163"/>
    </source>
</evidence>
<dbReference type="PROSITE" id="PS50073">
    <property type="entry name" value="COPPER_FIST_2"/>
    <property type="match status" value="1"/>
</dbReference>
<keyword evidence="6" id="KW-0804">Transcription</keyword>
<keyword evidence="5" id="KW-0805">Transcription regulation</keyword>